<evidence type="ECO:0000256" key="2">
    <source>
        <dbReference type="ARBA" id="ARBA00008193"/>
    </source>
</evidence>
<evidence type="ECO:0000256" key="6">
    <source>
        <dbReference type="ARBA" id="ARBA00023136"/>
    </source>
</evidence>
<dbReference type="GO" id="GO:0005886">
    <property type="term" value="C:plasma membrane"/>
    <property type="evidence" value="ECO:0007669"/>
    <property type="project" value="UniProtKB-SubCell"/>
</dbReference>
<keyword evidence="5 7" id="KW-1133">Transmembrane helix</keyword>
<feature type="transmembrane region" description="Helical" evidence="7">
    <location>
        <begin position="159"/>
        <end position="177"/>
    </location>
</feature>
<comment type="subcellular location">
    <subcellularLocation>
        <location evidence="1">Cell membrane</location>
        <topology evidence="1">Multi-pass membrane protein</topology>
    </subcellularLocation>
</comment>
<evidence type="ECO:0000259" key="8">
    <source>
        <dbReference type="Pfam" id="PF03458"/>
    </source>
</evidence>
<sequence>MTELPPVPLGPVVLWADLAGIFVAALGGALLAVRHKLDVFGVFVLAIVTGLAGGMARDVLIGATPVAALSHPGYLPAALAAGAVVFFGHRLIERASQPVMLFDAMALGFFAVAGARKALTFGLDPLAAVLLGVLTAVGGGALRDVLLAEVPRVLKVGELYALAAMFGAAIVVGGDALGLPSAAVGIVGALATFALRMVSVRFGVTAPRAPGSE</sequence>
<feature type="transmembrane region" description="Helical" evidence="7">
    <location>
        <begin position="12"/>
        <end position="33"/>
    </location>
</feature>
<accession>A0A7W7AZS5</accession>
<evidence type="ECO:0000256" key="5">
    <source>
        <dbReference type="ARBA" id="ARBA00022989"/>
    </source>
</evidence>
<reference evidence="9 10" key="1">
    <citation type="submission" date="2020-08" db="EMBL/GenBank/DDBJ databases">
        <title>Genomic Encyclopedia of Type Strains, Phase IV (KMG-IV): sequencing the most valuable type-strain genomes for metagenomic binning, comparative biology and taxonomic classification.</title>
        <authorList>
            <person name="Goeker M."/>
        </authorList>
    </citation>
    <scope>NUCLEOTIDE SEQUENCE [LARGE SCALE GENOMIC DNA]</scope>
    <source>
        <strain evidence="9 10">DSM 17328</strain>
    </source>
</reference>
<dbReference type="AlphaFoldDB" id="A0A7W7AZS5"/>
<feature type="domain" description="Glycine transporter" evidence="8">
    <location>
        <begin position="14"/>
        <end position="89"/>
    </location>
</feature>
<protein>
    <submittedName>
        <fullName evidence="9">Putative membrane protein YeiH</fullName>
    </submittedName>
</protein>
<feature type="transmembrane region" description="Helical" evidence="7">
    <location>
        <begin position="99"/>
        <end position="119"/>
    </location>
</feature>
<evidence type="ECO:0000256" key="4">
    <source>
        <dbReference type="ARBA" id="ARBA00022692"/>
    </source>
</evidence>
<dbReference type="PANTHER" id="PTHR30506:SF3">
    <property type="entry name" value="UPF0126 INNER MEMBRANE PROTEIN YADS-RELATED"/>
    <property type="match status" value="1"/>
</dbReference>
<dbReference type="InterPro" id="IPR005115">
    <property type="entry name" value="Gly_transporter"/>
</dbReference>
<name>A0A7W7AZS5_9SPHN</name>
<keyword evidence="3" id="KW-1003">Cell membrane</keyword>
<dbReference type="Proteomes" id="UP000566324">
    <property type="component" value="Unassembled WGS sequence"/>
</dbReference>
<feature type="domain" description="Glycine transporter" evidence="8">
    <location>
        <begin position="101"/>
        <end position="172"/>
    </location>
</feature>
<evidence type="ECO:0000256" key="1">
    <source>
        <dbReference type="ARBA" id="ARBA00004651"/>
    </source>
</evidence>
<proteinExistence type="inferred from homology"/>
<keyword evidence="10" id="KW-1185">Reference proteome</keyword>
<evidence type="ECO:0000256" key="3">
    <source>
        <dbReference type="ARBA" id="ARBA00022475"/>
    </source>
</evidence>
<keyword evidence="6 7" id="KW-0472">Membrane</keyword>
<dbReference type="RefSeq" id="WP_184065990.1">
    <property type="nucleotide sequence ID" value="NZ_JACHNZ010000008.1"/>
</dbReference>
<gene>
    <name evidence="9" type="ORF">GGQ98_001001</name>
</gene>
<feature type="transmembrane region" description="Helical" evidence="7">
    <location>
        <begin position="183"/>
        <end position="204"/>
    </location>
</feature>
<evidence type="ECO:0000313" key="9">
    <source>
        <dbReference type="EMBL" id="MBB4631393.1"/>
    </source>
</evidence>
<feature type="transmembrane region" description="Helical" evidence="7">
    <location>
        <begin position="40"/>
        <end position="61"/>
    </location>
</feature>
<comment type="similarity">
    <text evidence="2">Belongs to the UPF0126 family.</text>
</comment>
<evidence type="ECO:0000313" key="10">
    <source>
        <dbReference type="Proteomes" id="UP000566324"/>
    </source>
</evidence>
<evidence type="ECO:0000256" key="7">
    <source>
        <dbReference type="SAM" id="Phobius"/>
    </source>
</evidence>
<dbReference type="EMBL" id="JACHNZ010000008">
    <property type="protein sequence ID" value="MBB4631393.1"/>
    <property type="molecule type" value="Genomic_DNA"/>
</dbReference>
<organism evidence="9 10">
    <name type="scientific">Sphingosinicella soli</name>
    <dbReference type="NCBI Taxonomy" id="333708"/>
    <lineage>
        <taxon>Bacteria</taxon>
        <taxon>Pseudomonadati</taxon>
        <taxon>Pseudomonadota</taxon>
        <taxon>Alphaproteobacteria</taxon>
        <taxon>Sphingomonadales</taxon>
        <taxon>Sphingosinicellaceae</taxon>
        <taxon>Sphingosinicella</taxon>
    </lineage>
</organism>
<keyword evidence="4 7" id="KW-0812">Transmembrane</keyword>
<feature type="transmembrane region" description="Helical" evidence="7">
    <location>
        <begin position="73"/>
        <end position="92"/>
    </location>
</feature>
<feature type="transmembrane region" description="Helical" evidence="7">
    <location>
        <begin position="125"/>
        <end position="147"/>
    </location>
</feature>
<dbReference type="Pfam" id="PF03458">
    <property type="entry name" value="Gly_transporter"/>
    <property type="match status" value="2"/>
</dbReference>
<dbReference type="PANTHER" id="PTHR30506">
    <property type="entry name" value="INNER MEMBRANE PROTEIN"/>
    <property type="match status" value="1"/>
</dbReference>
<comment type="caution">
    <text evidence="9">The sequence shown here is derived from an EMBL/GenBank/DDBJ whole genome shotgun (WGS) entry which is preliminary data.</text>
</comment>